<dbReference type="InterPro" id="IPR001680">
    <property type="entry name" value="WD40_rpt"/>
</dbReference>
<dbReference type="OrthoDB" id="972532at2759"/>
<evidence type="ECO:0000256" key="4">
    <source>
        <dbReference type="SAM" id="MobiDB-lite"/>
    </source>
</evidence>
<dbReference type="GO" id="GO:0043161">
    <property type="term" value="P:proteasome-mediated ubiquitin-dependent protein catabolic process"/>
    <property type="evidence" value="ECO:0007669"/>
    <property type="project" value="TreeGrafter"/>
</dbReference>
<dbReference type="SUPFAM" id="SSF50978">
    <property type="entry name" value="WD40 repeat-like"/>
    <property type="match status" value="1"/>
</dbReference>
<evidence type="ECO:0000256" key="1">
    <source>
        <dbReference type="ARBA" id="ARBA00022574"/>
    </source>
</evidence>
<dbReference type="EMBL" id="JAEUBG010000862">
    <property type="protein sequence ID" value="KAH3687349.1"/>
    <property type="molecule type" value="Genomic_DNA"/>
</dbReference>
<dbReference type="Gene3D" id="2.130.10.10">
    <property type="entry name" value="YVTN repeat-like/Quinoprotein amine dehydrogenase"/>
    <property type="match status" value="1"/>
</dbReference>
<dbReference type="InterPro" id="IPR015943">
    <property type="entry name" value="WD40/YVTN_repeat-like_dom_sf"/>
</dbReference>
<sequence length="774" mass="87270">RRLSFIKDDMSTGEEDEDLMKDIEEEEQQQIRTLIKFLIQRERFLEKLYSEDESSSASSNQSSASPAPKPNGQGLKLLEFLRREIQSLVTPNSTKVSFENVKPLTSLLFDKTSLELQTQNGWLGDVSSSRAQLIKEISKNIDPSEMIPKFRLFKLLEQAIDLQKHTNLYNFPTLEQAHSQISLFEDIQWDRSNFPNSVIKTLTLHNDEIWYVLFNHTGSLLVSCSKDGTVLVYDVKDDFKLKYQLEGHEKGAMYASFSPSGSLLLTCGMQGQAYLWDITTGKLRTKLDVLDQARVWCCDWINEDEFILGSPDKIVVRYNHVTETIIHKWEGSIVNDLKLTADRKHLICATYSREMEVYDLLTGVKVNTIAVGEKITSITASYSQPNTVLVNVTPNEVQLWDWVQGVLLTKYVGHNQKKYIVRSCFGYDETLVLSGSEDGRVFLWNKEYASLIGCYKAHKTGNTNSVAWCPDTNLLGGCCFVTGGDDGKVQIWGPEMFAGYRFKPDSSVMIAEEFFSKKDFNSLMEEVSVNLTNFFLEDLLSLNKLTLSKLFNLVKLIMTDSMDLDLSSMFFSNCAKVIKPTNLEEAEDNTGNCDNWLQVQGLDGGFTGRNSSSGLLLAWLWLNGEVVRGHPFVIDEFGQVGSDRVWEHNDNLVIFSQFWVFGTVSDTGTQGGPRGTTNQDTFFSDQSSGQVKGVLVIGLVPFVNQISVQHIWDEIITDTFNFVGLRGGVQSLWNSQDGTMRISTNDFDLWILFFQIFGNTGNSTTSTSTSNQSG</sequence>
<protein>
    <submittedName>
        <fullName evidence="5">Uncharacterized protein</fullName>
    </submittedName>
</protein>
<dbReference type="PROSITE" id="PS50082">
    <property type="entry name" value="WD_REPEATS_2"/>
    <property type="match status" value="2"/>
</dbReference>
<name>A0A9P8TQK2_WICPI</name>
<organism evidence="5 6">
    <name type="scientific">Wickerhamomyces pijperi</name>
    <name type="common">Yeast</name>
    <name type="synonym">Pichia pijperi</name>
    <dbReference type="NCBI Taxonomy" id="599730"/>
    <lineage>
        <taxon>Eukaryota</taxon>
        <taxon>Fungi</taxon>
        <taxon>Dikarya</taxon>
        <taxon>Ascomycota</taxon>
        <taxon>Saccharomycotina</taxon>
        <taxon>Saccharomycetes</taxon>
        <taxon>Phaffomycetales</taxon>
        <taxon>Wickerhamomycetaceae</taxon>
        <taxon>Wickerhamomyces</taxon>
    </lineage>
</organism>
<accession>A0A9P8TQK2</accession>
<evidence type="ECO:0000256" key="3">
    <source>
        <dbReference type="PROSITE-ProRule" id="PRU00221"/>
    </source>
</evidence>
<evidence type="ECO:0000313" key="6">
    <source>
        <dbReference type="Proteomes" id="UP000774326"/>
    </source>
</evidence>
<feature type="non-terminal residue" evidence="5">
    <location>
        <position position="774"/>
    </location>
</feature>
<keyword evidence="6" id="KW-1185">Reference proteome</keyword>
<evidence type="ECO:0000313" key="5">
    <source>
        <dbReference type="EMBL" id="KAH3687349.1"/>
    </source>
</evidence>
<gene>
    <name evidence="5" type="ORF">WICPIJ_001693</name>
</gene>
<dbReference type="PANTHER" id="PTHR22838:SF0">
    <property type="entry name" value="WD REPEAT-CONTAINING PROTEIN 26"/>
    <property type="match status" value="1"/>
</dbReference>
<feature type="repeat" description="WD" evidence="3">
    <location>
        <begin position="202"/>
        <end position="243"/>
    </location>
</feature>
<feature type="region of interest" description="Disordered" evidence="4">
    <location>
        <begin position="52"/>
        <end position="73"/>
    </location>
</feature>
<dbReference type="InterPro" id="IPR051350">
    <property type="entry name" value="WD_repeat-ST_regulator"/>
</dbReference>
<dbReference type="InterPro" id="IPR036322">
    <property type="entry name" value="WD40_repeat_dom_sf"/>
</dbReference>
<dbReference type="GO" id="GO:0034657">
    <property type="term" value="C:GID complex"/>
    <property type="evidence" value="ECO:0007669"/>
    <property type="project" value="TreeGrafter"/>
</dbReference>
<reference evidence="5" key="1">
    <citation type="journal article" date="2021" name="Open Biol.">
        <title>Shared evolutionary footprints suggest mitochondrial oxidative damage underlies multiple complex I losses in fungi.</title>
        <authorList>
            <person name="Schikora-Tamarit M.A."/>
            <person name="Marcet-Houben M."/>
            <person name="Nosek J."/>
            <person name="Gabaldon T."/>
        </authorList>
    </citation>
    <scope>NUCLEOTIDE SEQUENCE</scope>
    <source>
        <strain evidence="5">CBS2887</strain>
    </source>
</reference>
<comment type="caution">
    <text evidence="5">The sequence shown here is derived from an EMBL/GenBank/DDBJ whole genome shotgun (WGS) entry which is preliminary data.</text>
</comment>
<keyword evidence="2" id="KW-0677">Repeat</keyword>
<feature type="repeat" description="WD" evidence="3">
    <location>
        <begin position="245"/>
        <end position="286"/>
    </location>
</feature>
<evidence type="ECO:0000256" key="2">
    <source>
        <dbReference type="ARBA" id="ARBA00022737"/>
    </source>
</evidence>
<keyword evidence="1 3" id="KW-0853">WD repeat</keyword>
<reference evidence="5" key="2">
    <citation type="submission" date="2021-01" db="EMBL/GenBank/DDBJ databases">
        <authorList>
            <person name="Schikora-Tamarit M.A."/>
        </authorList>
    </citation>
    <scope>NUCLEOTIDE SEQUENCE</scope>
    <source>
        <strain evidence="5">CBS2887</strain>
    </source>
</reference>
<dbReference type="Proteomes" id="UP000774326">
    <property type="component" value="Unassembled WGS sequence"/>
</dbReference>
<dbReference type="PANTHER" id="PTHR22838">
    <property type="entry name" value="WD REPEAT PROTEIN 26-RELATED"/>
    <property type="match status" value="1"/>
</dbReference>
<dbReference type="AlphaFoldDB" id="A0A9P8TQK2"/>
<dbReference type="Pfam" id="PF00400">
    <property type="entry name" value="WD40"/>
    <property type="match status" value="4"/>
</dbReference>
<dbReference type="PROSITE" id="PS50294">
    <property type="entry name" value="WD_REPEATS_REGION"/>
    <property type="match status" value="2"/>
</dbReference>
<dbReference type="SMART" id="SM00320">
    <property type="entry name" value="WD40"/>
    <property type="match status" value="6"/>
</dbReference>
<proteinExistence type="predicted"/>
<feature type="compositionally biased region" description="Low complexity" evidence="4">
    <location>
        <begin position="55"/>
        <end position="66"/>
    </location>
</feature>